<dbReference type="Gene3D" id="1.10.510.10">
    <property type="entry name" value="Transferase(Phosphotransferase) domain 1"/>
    <property type="match status" value="1"/>
</dbReference>
<dbReference type="GO" id="GO:0007052">
    <property type="term" value="P:mitotic spindle organization"/>
    <property type="evidence" value="ECO:0007669"/>
    <property type="project" value="TreeGrafter"/>
</dbReference>
<dbReference type="SUPFAM" id="SSF82615">
    <property type="entry name" value="Polo-box domain"/>
    <property type="match status" value="2"/>
</dbReference>
<evidence type="ECO:0000256" key="3">
    <source>
        <dbReference type="ARBA" id="ARBA00022741"/>
    </source>
</evidence>
<evidence type="ECO:0000256" key="5">
    <source>
        <dbReference type="ARBA" id="ARBA00022840"/>
    </source>
</evidence>
<feature type="region of interest" description="Disordered" evidence="7">
    <location>
        <begin position="1"/>
        <end position="57"/>
    </location>
</feature>
<evidence type="ECO:0000256" key="2">
    <source>
        <dbReference type="ARBA" id="ARBA00022679"/>
    </source>
</evidence>
<feature type="binding site" evidence="6">
    <location>
        <position position="103"/>
    </location>
    <ligand>
        <name>ATP</name>
        <dbReference type="ChEBI" id="CHEBI:30616"/>
    </ligand>
</feature>
<sequence length="1074" mass="120814">MPGNGIDMEALSPRDANAQRSKPQELKKQVANLKAAKGQKESHPPPPPSYVTEPPCRDRREGAVYEIRSCLGKGGFAICYEGKLNGTSKRYALKIVKSQMPAKMEQKFQTELQIHSKMRQQNIVQFYRAFAFENSTYLVLELCPNGSLMDMVKRRKGLTEPEVRFYTVQITGAIKYMHSKGIIHRDLKMGNIFLDRHMNAKIGDFGLAALLVTGKDMHTIRRTTLCGTPNYIAPEILEKGRKGHDHMVDIWSLGIIVFAMLTSKPPFQSTTTDEIYRRAKERDYDWPDAPGKYISREAKELVASMLQDAAERPDPDQIVQDNFFICGYMPTQADITTRLRELPPDSPAFYERNTLAQIESNRRTLHDMCRECGVGPWNQVQLVTKQIWRECAEEEQNGLTPVIPLAKGIVYRPFDEVLSEMKLYREMKKAKQQSSSAASSSSSMDSVADQMDELNMNDNGGNAYASSSRAAPTNLGLLRAPPQSFAAQQRAQSKPPTGTFRSQSSQPVAQPSSSRTAPVAQPTSSRSRQTAQPSSSRAQPSSSATPGQEPGPVAKVITSLRARTRREPAASSSAQNVEEPAAVVSSSRTRREAPASSQRHAEPAAAAAPSRTRSTRAQASASAESRAPPSSQPAGVLGINDDEFDVDECRRGLQRPDDKWTIFSPDEYVDVIPGTQPDDVLQRLVRFRAEIERALNSRSQALLSSRDRTPTPPRIVVKWVDYSNKFGLGYILDDGSVGCVLKAMKLAEGDRRGTMPPACMLVHGAEQHTLRHNDETYEDRHQIIPMNEAIYFYENHREEGIKRTRVHPEAFRIPMNPDGTPGKFVAGKTIYEQRKRERLIVWKRFVNYMLGVCRDNCDELRTDDGTPTITDPSAVPSDIVTFYQRFGDVGCWMFCDGHIQFNFPDHTKVVLDPTATWCHFWHLTEPDAINLRLNGWLDNSALDNRTVLTYPLQTLLNFSVPPRQPLTSTRRRPEIPVQLRDIPEQNGFRDKIKFIRDVVGEWIANGGLGNSDQSREGRKLWRGPREIGNGNPQKQVWVTIGARWGDQRVSCYMDPADWRVMGEEVRVGTERYMR</sequence>
<keyword evidence="1" id="KW-0723">Serine/threonine-protein kinase</keyword>
<dbReference type="GO" id="GO:0005634">
    <property type="term" value="C:nucleus"/>
    <property type="evidence" value="ECO:0007669"/>
    <property type="project" value="TreeGrafter"/>
</dbReference>
<dbReference type="InterPro" id="IPR036947">
    <property type="entry name" value="POLO_box_dom_sf"/>
</dbReference>
<dbReference type="GO" id="GO:0000922">
    <property type="term" value="C:spindle pole"/>
    <property type="evidence" value="ECO:0007669"/>
    <property type="project" value="TreeGrafter"/>
</dbReference>
<evidence type="ECO:0000313" key="9">
    <source>
        <dbReference type="EMBL" id="RKU40233.1"/>
    </source>
</evidence>
<feature type="compositionally biased region" description="Low complexity" evidence="7">
    <location>
        <begin position="502"/>
        <end position="514"/>
    </location>
</feature>
<feature type="domain" description="Protein kinase" evidence="8">
    <location>
        <begin position="65"/>
        <end position="324"/>
    </location>
</feature>
<organism evidence="9 10">
    <name type="scientific">Coniochaeta pulveracea</name>
    <dbReference type="NCBI Taxonomy" id="177199"/>
    <lineage>
        <taxon>Eukaryota</taxon>
        <taxon>Fungi</taxon>
        <taxon>Dikarya</taxon>
        <taxon>Ascomycota</taxon>
        <taxon>Pezizomycotina</taxon>
        <taxon>Sordariomycetes</taxon>
        <taxon>Sordariomycetidae</taxon>
        <taxon>Coniochaetales</taxon>
        <taxon>Coniochaetaceae</taxon>
        <taxon>Coniochaeta</taxon>
    </lineage>
</organism>
<keyword evidence="10" id="KW-1185">Reference proteome</keyword>
<dbReference type="Gene3D" id="3.30.1120.30">
    <property type="entry name" value="POLO box domain"/>
    <property type="match status" value="1"/>
</dbReference>
<feature type="compositionally biased region" description="Low complexity" evidence="7">
    <location>
        <begin position="523"/>
        <end position="546"/>
    </location>
</feature>
<dbReference type="GO" id="GO:0004674">
    <property type="term" value="F:protein serine/threonine kinase activity"/>
    <property type="evidence" value="ECO:0007669"/>
    <property type="project" value="UniProtKB-KW"/>
</dbReference>
<dbReference type="GO" id="GO:0000776">
    <property type="term" value="C:kinetochore"/>
    <property type="evidence" value="ECO:0007669"/>
    <property type="project" value="TreeGrafter"/>
</dbReference>
<evidence type="ECO:0000256" key="4">
    <source>
        <dbReference type="ARBA" id="ARBA00022777"/>
    </source>
</evidence>
<dbReference type="Pfam" id="PF00069">
    <property type="entry name" value="Pkinase"/>
    <property type="match status" value="1"/>
</dbReference>
<dbReference type="PROSITE" id="PS00108">
    <property type="entry name" value="PROTEIN_KINASE_ST"/>
    <property type="match status" value="1"/>
</dbReference>
<dbReference type="GO" id="GO:0005524">
    <property type="term" value="F:ATP binding"/>
    <property type="evidence" value="ECO:0007669"/>
    <property type="project" value="UniProtKB-UniRule"/>
</dbReference>
<dbReference type="FunFam" id="1.10.510.10:FF:000571">
    <property type="entry name" value="Maternal embryonic leucine zipper kinase"/>
    <property type="match status" value="1"/>
</dbReference>
<name>A0A420XX45_9PEZI</name>
<dbReference type="InterPro" id="IPR000959">
    <property type="entry name" value="POLO_box_dom"/>
</dbReference>
<dbReference type="SUPFAM" id="SSF56112">
    <property type="entry name" value="Protein kinase-like (PK-like)"/>
    <property type="match status" value="1"/>
</dbReference>
<dbReference type="PANTHER" id="PTHR24345:SF0">
    <property type="entry name" value="CELL CYCLE SERINE_THREONINE-PROTEIN KINASE CDC5_MSD2"/>
    <property type="match status" value="1"/>
</dbReference>
<reference evidence="9 10" key="1">
    <citation type="submission" date="2018-08" db="EMBL/GenBank/DDBJ databases">
        <title>Draft genome of the lignicolous fungus Coniochaeta pulveracea.</title>
        <authorList>
            <person name="Borstlap C.J."/>
            <person name="De Witt R.N."/>
            <person name="Botha A."/>
            <person name="Volschenk H."/>
        </authorList>
    </citation>
    <scope>NUCLEOTIDE SEQUENCE [LARGE SCALE GENOMIC DNA]</scope>
    <source>
        <strain evidence="9 10">CAB683</strain>
    </source>
</reference>
<dbReference type="InterPro" id="IPR011009">
    <property type="entry name" value="Kinase-like_dom_sf"/>
</dbReference>
<accession>A0A420XX45</accession>
<dbReference type="InterPro" id="IPR033701">
    <property type="entry name" value="POLO_box_1"/>
</dbReference>
<evidence type="ECO:0000256" key="7">
    <source>
        <dbReference type="SAM" id="MobiDB-lite"/>
    </source>
</evidence>
<protein>
    <submittedName>
        <fullName evidence="9">Cell cycle serine/threonine-protein kinase cdc5/MSD2</fullName>
    </submittedName>
</protein>
<dbReference type="InterPro" id="IPR000719">
    <property type="entry name" value="Prot_kinase_dom"/>
</dbReference>
<evidence type="ECO:0000256" key="1">
    <source>
        <dbReference type="ARBA" id="ARBA00022527"/>
    </source>
</evidence>
<keyword evidence="2" id="KW-0808">Transferase</keyword>
<dbReference type="InterPro" id="IPR008271">
    <property type="entry name" value="Ser/Thr_kinase_AS"/>
</dbReference>
<feature type="region of interest" description="Disordered" evidence="7">
    <location>
        <begin position="484"/>
        <end position="641"/>
    </location>
</feature>
<proteinExistence type="predicted"/>
<dbReference type="InterPro" id="IPR017441">
    <property type="entry name" value="Protein_kinase_ATP_BS"/>
</dbReference>
<evidence type="ECO:0000259" key="8">
    <source>
        <dbReference type="PROSITE" id="PS50011"/>
    </source>
</evidence>
<dbReference type="CDD" id="cd13118">
    <property type="entry name" value="POLO_box_1"/>
    <property type="match status" value="1"/>
</dbReference>
<evidence type="ECO:0000313" key="10">
    <source>
        <dbReference type="Proteomes" id="UP000275385"/>
    </source>
</evidence>
<dbReference type="GO" id="GO:0005737">
    <property type="term" value="C:cytoplasm"/>
    <property type="evidence" value="ECO:0007669"/>
    <property type="project" value="TreeGrafter"/>
</dbReference>
<gene>
    <name evidence="9" type="primary">CDC5</name>
    <name evidence="9" type="ORF">DL546_000130</name>
</gene>
<comment type="caution">
    <text evidence="9">The sequence shown here is derived from an EMBL/GenBank/DDBJ whole genome shotgun (WGS) entry which is preliminary data.</text>
</comment>
<keyword evidence="3 6" id="KW-0547">Nucleotide-binding</keyword>
<dbReference type="FunFam" id="3.30.1120.30:FF:000004">
    <property type="entry name" value="Serine/threonine-protein kinase"/>
    <property type="match status" value="1"/>
</dbReference>
<dbReference type="Proteomes" id="UP000275385">
    <property type="component" value="Unassembled WGS sequence"/>
</dbReference>
<dbReference type="PROSITE" id="PS50011">
    <property type="entry name" value="PROTEIN_KINASE_DOM"/>
    <property type="match status" value="1"/>
</dbReference>
<dbReference type="CDD" id="cd14099">
    <property type="entry name" value="STKc_PLK"/>
    <property type="match status" value="1"/>
</dbReference>
<feature type="compositionally biased region" description="Polar residues" evidence="7">
    <location>
        <begin position="485"/>
        <end position="501"/>
    </location>
</feature>
<dbReference type="Pfam" id="PF00659">
    <property type="entry name" value="POLO_box"/>
    <property type="match status" value="1"/>
</dbReference>
<evidence type="ECO:0000256" key="6">
    <source>
        <dbReference type="PROSITE-ProRule" id="PRU10141"/>
    </source>
</evidence>
<feature type="compositionally biased region" description="Low complexity" evidence="7">
    <location>
        <begin position="595"/>
        <end position="634"/>
    </location>
</feature>
<dbReference type="AlphaFoldDB" id="A0A420XX45"/>
<dbReference type="PANTHER" id="PTHR24345">
    <property type="entry name" value="SERINE/THREONINE-PROTEIN KINASE PLK"/>
    <property type="match status" value="1"/>
</dbReference>
<keyword evidence="5 6" id="KW-0067">ATP-binding</keyword>
<dbReference type="PROSITE" id="PS00107">
    <property type="entry name" value="PROTEIN_KINASE_ATP"/>
    <property type="match status" value="1"/>
</dbReference>
<keyword evidence="4 9" id="KW-0418">Kinase</keyword>
<dbReference type="GO" id="GO:0005816">
    <property type="term" value="C:spindle pole body"/>
    <property type="evidence" value="ECO:0007669"/>
    <property type="project" value="TreeGrafter"/>
</dbReference>
<dbReference type="OrthoDB" id="408964at2759"/>
<dbReference type="STRING" id="177199.A0A420XX45"/>
<dbReference type="EMBL" id="QVQW01000113">
    <property type="protein sequence ID" value="RKU40233.1"/>
    <property type="molecule type" value="Genomic_DNA"/>
</dbReference>
<dbReference type="SMART" id="SM00220">
    <property type="entry name" value="S_TKc"/>
    <property type="match status" value="1"/>
</dbReference>